<protein>
    <submittedName>
        <fullName evidence="1">Uncharacterized protein</fullName>
    </submittedName>
</protein>
<evidence type="ECO:0000313" key="2">
    <source>
        <dbReference type="Proteomes" id="UP001222325"/>
    </source>
</evidence>
<gene>
    <name evidence="1" type="ORF">B0H15DRAFT_773529</name>
</gene>
<dbReference type="AlphaFoldDB" id="A0AAD6UFL8"/>
<keyword evidence="2" id="KW-1185">Reference proteome</keyword>
<proteinExistence type="predicted"/>
<evidence type="ECO:0000313" key="1">
    <source>
        <dbReference type="EMBL" id="KAJ7097072.1"/>
    </source>
</evidence>
<dbReference type="Proteomes" id="UP001222325">
    <property type="component" value="Unassembled WGS sequence"/>
</dbReference>
<reference evidence="1" key="1">
    <citation type="submission" date="2023-03" db="EMBL/GenBank/DDBJ databases">
        <title>Massive genome expansion in bonnet fungi (Mycena s.s.) driven by repeated elements and novel gene families across ecological guilds.</title>
        <authorList>
            <consortium name="Lawrence Berkeley National Laboratory"/>
            <person name="Harder C.B."/>
            <person name="Miyauchi S."/>
            <person name="Viragh M."/>
            <person name="Kuo A."/>
            <person name="Thoen E."/>
            <person name="Andreopoulos B."/>
            <person name="Lu D."/>
            <person name="Skrede I."/>
            <person name="Drula E."/>
            <person name="Henrissat B."/>
            <person name="Morin E."/>
            <person name="Kohler A."/>
            <person name="Barry K."/>
            <person name="LaButti K."/>
            <person name="Morin E."/>
            <person name="Salamov A."/>
            <person name="Lipzen A."/>
            <person name="Mereny Z."/>
            <person name="Hegedus B."/>
            <person name="Baldrian P."/>
            <person name="Stursova M."/>
            <person name="Weitz H."/>
            <person name="Taylor A."/>
            <person name="Grigoriev I.V."/>
            <person name="Nagy L.G."/>
            <person name="Martin F."/>
            <person name="Kauserud H."/>
        </authorList>
    </citation>
    <scope>NUCLEOTIDE SEQUENCE</scope>
    <source>
        <strain evidence="1">CBHHK173m</strain>
    </source>
</reference>
<sequence>MYSRNDIATLRRPSQYIGFDKIHRPFPPLTRQFKNHPLVLTQVDSRNGDVVFGEYLKKHAASVGTVYPETRHISTVAQFRAVDYGMEICELHVKLQTAGSSLELYRLEGTALLDSSELTYKNRPKRALMLSEIRTSDSTSTDWRRNFTCHSEQLLTFELVCAPGSMAGCSFEWWQTPEDNGSQGV</sequence>
<accession>A0AAD6UFL8</accession>
<comment type="caution">
    <text evidence="1">The sequence shown here is derived from an EMBL/GenBank/DDBJ whole genome shotgun (WGS) entry which is preliminary data.</text>
</comment>
<organism evidence="1 2">
    <name type="scientific">Mycena belliarum</name>
    <dbReference type="NCBI Taxonomy" id="1033014"/>
    <lineage>
        <taxon>Eukaryota</taxon>
        <taxon>Fungi</taxon>
        <taxon>Dikarya</taxon>
        <taxon>Basidiomycota</taxon>
        <taxon>Agaricomycotina</taxon>
        <taxon>Agaricomycetes</taxon>
        <taxon>Agaricomycetidae</taxon>
        <taxon>Agaricales</taxon>
        <taxon>Marasmiineae</taxon>
        <taxon>Mycenaceae</taxon>
        <taxon>Mycena</taxon>
    </lineage>
</organism>
<name>A0AAD6UFL8_9AGAR</name>
<dbReference type="EMBL" id="JARJCN010000010">
    <property type="protein sequence ID" value="KAJ7097072.1"/>
    <property type="molecule type" value="Genomic_DNA"/>
</dbReference>